<keyword evidence="2" id="KW-0732">Signal</keyword>
<reference evidence="3 4" key="1">
    <citation type="submission" date="2020-08" db="EMBL/GenBank/DDBJ databases">
        <title>The Agave Microbiome: Exploring the role of microbial communities in plant adaptations to desert environments.</title>
        <authorList>
            <person name="Partida-Martinez L.P."/>
        </authorList>
    </citation>
    <scope>NUCLEOTIDE SEQUENCE [LARGE SCALE GENOMIC DNA]</scope>
    <source>
        <strain evidence="3 4">AT3.9</strain>
    </source>
</reference>
<gene>
    <name evidence="3" type="ORF">FHR70_003730</name>
</gene>
<dbReference type="EMBL" id="JACHWB010000005">
    <property type="protein sequence ID" value="MBB3020644.1"/>
    <property type="molecule type" value="Genomic_DNA"/>
</dbReference>
<evidence type="ECO:0000313" key="3">
    <source>
        <dbReference type="EMBL" id="MBB3020644.1"/>
    </source>
</evidence>
<comment type="caution">
    <text evidence="3">The sequence shown here is derived from an EMBL/GenBank/DDBJ whole genome shotgun (WGS) entry which is preliminary data.</text>
</comment>
<feature type="chain" id="PRO_5031072066" evidence="2">
    <location>
        <begin position="20"/>
        <end position="259"/>
    </location>
</feature>
<feature type="compositionally biased region" description="Pro residues" evidence="1">
    <location>
        <begin position="214"/>
        <end position="245"/>
    </location>
</feature>
<sequence length="259" mass="28281">MKLKFFFISAIVSLLPACANERIVNRSEWLGQATRSATQNEVFVNLSRSIISPFAIPTRTTISPEIKMQMVDNGSISAAIPIFNVAKASGALGVEVGDNIDTYTASVAAEANPATLRSLRDLYMYAVDPNLRTARGSDFARSFPDRWLFWKNRQGQSVGDVPPPPGAQWIGSSSAHDFYTTNPLAFSEFVLATLGGDSTTQIRQKPPQKDARPSKPPPQQPAPPRSLSPTNVPPPSINPTPPEPQQPLILRDRGRIIFD</sequence>
<organism evidence="3 4">
    <name type="scientific">Microvirga lupini</name>
    <dbReference type="NCBI Taxonomy" id="420324"/>
    <lineage>
        <taxon>Bacteria</taxon>
        <taxon>Pseudomonadati</taxon>
        <taxon>Pseudomonadota</taxon>
        <taxon>Alphaproteobacteria</taxon>
        <taxon>Hyphomicrobiales</taxon>
        <taxon>Methylobacteriaceae</taxon>
        <taxon>Microvirga</taxon>
    </lineage>
</organism>
<feature type="signal peptide" evidence="2">
    <location>
        <begin position="1"/>
        <end position="19"/>
    </location>
</feature>
<evidence type="ECO:0000313" key="4">
    <source>
        <dbReference type="Proteomes" id="UP000532010"/>
    </source>
</evidence>
<evidence type="ECO:0000256" key="1">
    <source>
        <dbReference type="SAM" id="MobiDB-lite"/>
    </source>
</evidence>
<name>A0A7W4YYT3_9HYPH</name>
<accession>A0A7W4YYT3</accession>
<feature type="region of interest" description="Disordered" evidence="1">
    <location>
        <begin position="197"/>
        <end position="259"/>
    </location>
</feature>
<proteinExistence type="predicted"/>
<dbReference type="Proteomes" id="UP000532010">
    <property type="component" value="Unassembled WGS sequence"/>
</dbReference>
<protein>
    <submittedName>
        <fullName evidence="3">Uncharacterized protein</fullName>
    </submittedName>
</protein>
<dbReference type="AlphaFoldDB" id="A0A7W4YYT3"/>
<keyword evidence="4" id="KW-1185">Reference proteome</keyword>
<evidence type="ECO:0000256" key="2">
    <source>
        <dbReference type="SAM" id="SignalP"/>
    </source>
</evidence>
<feature type="compositionally biased region" description="Basic and acidic residues" evidence="1">
    <location>
        <begin position="250"/>
        <end position="259"/>
    </location>
</feature>